<dbReference type="AlphaFoldDB" id="A0AAJ6N9F2"/>
<feature type="transmembrane region" description="Helical" evidence="5">
    <location>
        <begin position="149"/>
        <end position="169"/>
    </location>
</feature>
<comment type="subcellular location">
    <subcellularLocation>
        <location evidence="1">Membrane</location>
        <topology evidence="1">Multi-pass membrane protein</topology>
    </subcellularLocation>
</comment>
<reference evidence="7" key="1">
    <citation type="journal article" date="2023" name="Front. Microbiol.">
        <title>Phylogeography and host specificity of Pasteurellaceae pathogenic to sea-farmed fish in the north-east Atlantic.</title>
        <authorList>
            <person name="Gulla S."/>
            <person name="Colquhoun D.J."/>
            <person name="Olsen A.B."/>
            <person name="Spilsberg B."/>
            <person name="Lagesen K."/>
            <person name="Aakesson C.P."/>
            <person name="Strom S."/>
            <person name="Manji F."/>
            <person name="Birkbeck T.H."/>
            <person name="Nilsen H.K."/>
        </authorList>
    </citation>
    <scope>NUCLEOTIDE SEQUENCE</scope>
    <source>
        <strain evidence="7">TW16_20</strain>
    </source>
</reference>
<dbReference type="PANTHER" id="PTHR37422">
    <property type="entry name" value="TEICHURONIC ACID BIOSYNTHESIS PROTEIN TUAE"/>
    <property type="match status" value="1"/>
</dbReference>
<dbReference type="RefSeq" id="WP_306374145.1">
    <property type="nucleotide sequence ID" value="NZ_JASAYK010000003.1"/>
</dbReference>
<feature type="transmembrane region" description="Helical" evidence="5">
    <location>
        <begin position="63"/>
        <end position="85"/>
    </location>
</feature>
<dbReference type="InterPro" id="IPR007016">
    <property type="entry name" value="O-antigen_ligase-rel_domated"/>
</dbReference>
<feature type="transmembrane region" description="Helical" evidence="5">
    <location>
        <begin position="91"/>
        <end position="108"/>
    </location>
</feature>
<feature type="transmembrane region" description="Helical" evidence="5">
    <location>
        <begin position="223"/>
        <end position="242"/>
    </location>
</feature>
<evidence type="ECO:0000256" key="2">
    <source>
        <dbReference type="ARBA" id="ARBA00022692"/>
    </source>
</evidence>
<proteinExistence type="predicted"/>
<feature type="transmembrane region" description="Helical" evidence="5">
    <location>
        <begin position="388"/>
        <end position="405"/>
    </location>
</feature>
<evidence type="ECO:0000259" key="6">
    <source>
        <dbReference type="Pfam" id="PF04932"/>
    </source>
</evidence>
<dbReference type="PANTHER" id="PTHR37422:SF17">
    <property type="entry name" value="O-ANTIGEN LIGASE"/>
    <property type="match status" value="1"/>
</dbReference>
<evidence type="ECO:0000313" key="8">
    <source>
        <dbReference type="Proteomes" id="UP001236239"/>
    </source>
</evidence>
<dbReference type="InterPro" id="IPR051533">
    <property type="entry name" value="WaaL-like"/>
</dbReference>
<evidence type="ECO:0000256" key="5">
    <source>
        <dbReference type="SAM" id="Phobius"/>
    </source>
</evidence>
<dbReference type="GO" id="GO:0016020">
    <property type="term" value="C:membrane"/>
    <property type="evidence" value="ECO:0007669"/>
    <property type="project" value="UniProtKB-SubCell"/>
</dbReference>
<keyword evidence="4 5" id="KW-0472">Membrane</keyword>
<feature type="domain" description="O-antigen ligase-related" evidence="6">
    <location>
        <begin position="183"/>
        <end position="336"/>
    </location>
</feature>
<comment type="caution">
    <text evidence="7">The sequence shown here is derived from an EMBL/GenBank/DDBJ whole genome shotgun (WGS) entry which is preliminary data.</text>
</comment>
<evidence type="ECO:0000256" key="1">
    <source>
        <dbReference type="ARBA" id="ARBA00004141"/>
    </source>
</evidence>
<sequence>MLSVLKNNQSNIYTFLTGLFFILILHFKVSYTAIPIILSLSGLYFIIISIKNKTFKIQPENKLLVITFISYFLLFVLSLILHNGRTNELDLPSRALFVLPLFALFTHIKIKPLWIIYAIIIACFVAGIVAGIQRFYLHIPYPFPQHLKIQAGDIAITLALFSLCISFYFYQLKNNILVIISSIAFILSFMASLLTLTRGALVGFFLTILVVMWLYRHLFSKKIITLFIIFLIIVGGVSYKIGESQWRSLNNNITNCLKHNKCWTSSGARLDMYKSAIRGMDEKPLFGWGLEGVKEMRKQHFEQGYISKLSSTFNHSHNQFLHDGSARGVLGLLALLAVFFVPFSLFLNGLKQSSNKLSQLFGTMGITHIIATMGYCLTQSFLSHNSGTMFYFTSVIILLSLQRIARKEDEQ</sequence>
<dbReference type="Proteomes" id="UP001236239">
    <property type="component" value="Unassembled WGS sequence"/>
</dbReference>
<accession>A0AAJ6N9F2</accession>
<feature type="transmembrane region" description="Helical" evidence="5">
    <location>
        <begin position="360"/>
        <end position="382"/>
    </location>
</feature>
<evidence type="ECO:0000313" key="7">
    <source>
        <dbReference type="EMBL" id="MDP8172672.1"/>
    </source>
</evidence>
<keyword evidence="7" id="KW-0436">Ligase</keyword>
<protein>
    <submittedName>
        <fullName evidence="7">O-antigen ligase family protein</fullName>
    </submittedName>
</protein>
<evidence type="ECO:0000256" key="3">
    <source>
        <dbReference type="ARBA" id="ARBA00022989"/>
    </source>
</evidence>
<evidence type="ECO:0000256" key="4">
    <source>
        <dbReference type="ARBA" id="ARBA00023136"/>
    </source>
</evidence>
<feature type="transmembrane region" description="Helical" evidence="5">
    <location>
        <begin position="115"/>
        <end position="137"/>
    </location>
</feature>
<feature type="transmembrane region" description="Helical" evidence="5">
    <location>
        <begin position="176"/>
        <end position="194"/>
    </location>
</feature>
<keyword evidence="2 5" id="KW-0812">Transmembrane</keyword>
<feature type="transmembrane region" description="Helical" evidence="5">
    <location>
        <begin position="12"/>
        <end position="27"/>
    </location>
</feature>
<feature type="transmembrane region" description="Helical" evidence="5">
    <location>
        <begin position="33"/>
        <end position="51"/>
    </location>
</feature>
<feature type="transmembrane region" description="Helical" evidence="5">
    <location>
        <begin position="329"/>
        <end position="348"/>
    </location>
</feature>
<keyword evidence="3 5" id="KW-1133">Transmembrane helix</keyword>
<dbReference type="GO" id="GO:0016874">
    <property type="term" value="F:ligase activity"/>
    <property type="evidence" value="ECO:0007669"/>
    <property type="project" value="UniProtKB-KW"/>
</dbReference>
<dbReference type="EMBL" id="JASAYQ010000006">
    <property type="protein sequence ID" value="MDP8172672.1"/>
    <property type="molecule type" value="Genomic_DNA"/>
</dbReference>
<organism evidence="7 8">
    <name type="scientific">Phocoenobacter skyensis</name>
    <dbReference type="NCBI Taxonomy" id="97481"/>
    <lineage>
        <taxon>Bacteria</taxon>
        <taxon>Pseudomonadati</taxon>
        <taxon>Pseudomonadota</taxon>
        <taxon>Gammaproteobacteria</taxon>
        <taxon>Pasteurellales</taxon>
        <taxon>Pasteurellaceae</taxon>
        <taxon>Phocoenobacter</taxon>
    </lineage>
</organism>
<dbReference type="Pfam" id="PF04932">
    <property type="entry name" value="Wzy_C"/>
    <property type="match status" value="1"/>
</dbReference>
<name>A0AAJ6N9F2_9PAST</name>
<gene>
    <name evidence="7" type="ORF">QJU93_04810</name>
</gene>
<feature type="transmembrane region" description="Helical" evidence="5">
    <location>
        <begin position="200"/>
        <end position="216"/>
    </location>
</feature>